<dbReference type="PANTHER" id="PTHR34142">
    <property type="entry name" value="ENDO-BETA-1,4-GLUCANASE A"/>
    <property type="match status" value="1"/>
</dbReference>
<evidence type="ECO:0000256" key="2">
    <source>
        <dbReference type="ARBA" id="ARBA00023295"/>
    </source>
</evidence>
<keyword evidence="5" id="KW-1185">Reference proteome</keyword>
<dbReference type="SUPFAM" id="SSF51445">
    <property type="entry name" value="(Trans)glycosidases"/>
    <property type="match status" value="1"/>
</dbReference>
<protein>
    <submittedName>
        <fullName evidence="4">Cellulase family glycosylhydrolase</fullName>
    </submittedName>
</protein>
<proteinExistence type="predicted"/>
<keyword evidence="2" id="KW-0326">Glycosidase</keyword>
<accession>A0A931MF48</accession>
<feature type="domain" description="Glycoside hydrolase family 5" evidence="3">
    <location>
        <begin position="77"/>
        <end position="396"/>
    </location>
</feature>
<dbReference type="Pfam" id="PF00150">
    <property type="entry name" value="Cellulase"/>
    <property type="match status" value="1"/>
</dbReference>
<dbReference type="GO" id="GO:0009251">
    <property type="term" value="P:glucan catabolic process"/>
    <property type="evidence" value="ECO:0007669"/>
    <property type="project" value="TreeGrafter"/>
</dbReference>
<dbReference type="GO" id="GO:0004553">
    <property type="term" value="F:hydrolase activity, hydrolyzing O-glycosyl compounds"/>
    <property type="evidence" value="ECO:0007669"/>
    <property type="project" value="InterPro"/>
</dbReference>
<dbReference type="EMBL" id="JADWYS010000001">
    <property type="protein sequence ID" value="MBG9387046.1"/>
    <property type="molecule type" value="Genomic_DNA"/>
</dbReference>
<organism evidence="4 5">
    <name type="scientific">Caenimonas aquaedulcis</name>
    <dbReference type="NCBI Taxonomy" id="2793270"/>
    <lineage>
        <taxon>Bacteria</taxon>
        <taxon>Pseudomonadati</taxon>
        <taxon>Pseudomonadota</taxon>
        <taxon>Betaproteobacteria</taxon>
        <taxon>Burkholderiales</taxon>
        <taxon>Comamonadaceae</taxon>
        <taxon>Caenimonas</taxon>
    </lineage>
</organism>
<evidence type="ECO:0000256" key="1">
    <source>
        <dbReference type="ARBA" id="ARBA00022801"/>
    </source>
</evidence>
<dbReference type="RefSeq" id="WP_196984996.1">
    <property type="nucleotide sequence ID" value="NZ_JADWYS010000001.1"/>
</dbReference>
<evidence type="ECO:0000259" key="3">
    <source>
        <dbReference type="Pfam" id="PF00150"/>
    </source>
</evidence>
<dbReference type="InterPro" id="IPR017853">
    <property type="entry name" value="GH"/>
</dbReference>
<dbReference type="InterPro" id="IPR001547">
    <property type="entry name" value="Glyco_hydro_5"/>
</dbReference>
<reference evidence="4" key="1">
    <citation type="submission" date="2020-11" db="EMBL/GenBank/DDBJ databases">
        <title>Bacterial whole genome sequence for Caenimonas sp. DR4.4.</title>
        <authorList>
            <person name="Le V."/>
            <person name="Ko S.-R."/>
            <person name="Ahn C.-Y."/>
            <person name="Oh H.-M."/>
        </authorList>
    </citation>
    <scope>NUCLEOTIDE SEQUENCE</scope>
    <source>
        <strain evidence="4">DR4.4</strain>
    </source>
</reference>
<comment type="caution">
    <text evidence="4">The sequence shown here is derived from an EMBL/GenBank/DDBJ whole genome shotgun (WGS) entry which is preliminary data.</text>
</comment>
<sequence length="798" mass="84403">MHRREFSKRAATTAAALLGATRPYEATASADVEAAASRGSGGGLALGTNLSGMEWARPGLRYGGSTAPNINFTVPRKADVAYLASLGYTKNRLPVQWELLQPMLNTTFASQAVQAAIGAPGAFHAVYASYITDVLDAHAAAGIKCIIDCHNYCRYQDFVFQPDGSVAGLTTFTNPLLRPYTTDPSQVQVRIFALAPGATLTPANFSDFWTKVALTWKNHPGFGGYGLMNEPHDMPAPGGIVESYNGEDLTIWPAFARAAIAAIRAVDAANPIYVAGNGWDAAMTIGTMNPGWPLAGTNLIYEVHMYLDAYSNGGAFDYDTEAAKNYSAGIGDVAINVNTGVSRLKLATAWASAHKVKLALTETAMPIDDVRWQQMFLAAAAFARKQGVEVYTWMGGNHWPIHNHATNHVPGWHQNKTVHPAVAGAQLAAAGIARAALFDDGPGYAPAGIPVTVTVYARGNLAKSASLKLAAPPGVILSKSKLTIPAGANGQDSYTVTCPANTIVTLVYSGSGVTAPPPRKLYSLADPVAYAAGTSLADGARAILAKYSACKWDMADGYTDYLLGAPAADGQVVRAISDSGYGSSPGNAMEMLNWINKDNPNGGTMSLPVMRVTNGRRNSDHTVYDTYGFWCKKTEPVPNIQPRPRNRVPYNVEDPHFTIMALSVPGLNNTGVAFQVSKTEAGYRSELAFANSQPQANWIDGNGQVVSITSPLRLVPGAVSVVSLTSMPGAQALRVDSAVMATSAASFAPSPCTQMLIGWGYVDYYPRDGFQGNVYGVITGKGVPTAGELAVLERFLAG</sequence>
<evidence type="ECO:0000313" key="5">
    <source>
        <dbReference type="Proteomes" id="UP000651050"/>
    </source>
</evidence>
<dbReference type="Proteomes" id="UP000651050">
    <property type="component" value="Unassembled WGS sequence"/>
</dbReference>
<dbReference type="Gene3D" id="3.20.20.80">
    <property type="entry name" value="Glycosidases"/>
    <property type="match status" value="1"/>
</dbReference>
<gene>
    <name evidence="4" type="ORF">I5803_03320</name>
</gene>
<dbReference type="PANTHER" id="PTHR34142:SF1">
    <property type="entry name" value="GLYCOSIDE HYDROLASE FAMILY 5 DOMAIN-CONTAINING PROTEIN"/>
    <property type="match status" value="1"/>
</dbReference>
<keyword evidence="1" id="KW-0378">Hydrolase</keyword>
<name>A0A931MF48_9BURK</name>
<dbReference type="AlphaFoldDB" id="A0A931MF48"/>
<evidence type="ECO:0000313" key="4">
    <source>
        <dbReference type="EMBL" id="MBG9387046.1"/>
    </source>
</evidence>